<proteinExistence type="predicted"/>
<accession>A0ABV9B6F8</accession>
<evidence type="ECO:0000313" key="2">
    <source>
        <dbReference type="Proteomes" id="UP001595839"/>
    </source>
</evidence>
<sequence>MSPATVFGIEDCRDESKLPAKAIASSRKSPVAAILLTNTGGLAVALAAHPVVAECTVIGVGVAL</sequence>
<keyword evidence="2" id="KW-1185">Reference proteome</keyword>
<evidence type="ECO:0000313" key="1">
    <source>
        <dbReference type="EMBL" id="MFC4507724.1"/>
    </source>
</evidence>
<name>A0ABV9B6F8_9ACTN</name>
<dbReference type="Proteomes" id="UP001595839">
    <property type="component" value="Unassembled WGS sequence"/>
</dbReference>
<comment type="caution">
    <text evidence="1">The sequence shown here is derived from an EMBL/GenBank/DDBJ whole genome shotgun (WGS) entry which is preliminary data.</text>
</comment>
<dbReference type="RefSeq" id="WP_351915964.1">
    <property type="nucleotide sequence ID" value="NZ_JBHSFK010000060.1"/>
</dbReference>
<protein>
    <submittedName>
        <fullName evidence="1">Uncharacterized protein</fullName>
    </submittedName>
</protein>
<reference evidence="2" key="1">
    <citation type="journal article" date="2019" name="Int. J. Syst. Evol. Microbiol.">
        <title>The Global Catalogue of Microorganisms (GCM) 10K type strain sequencing project: providing services to taxonomists for standard genome sequencing and annotation.</title>
        <authorList>
            <consortium name="The Broad Institute Genomics Platform"/>
            <consortium name="The Broad Institute Genome Sequencing Center for Infectious Disease"/>
            <person name="Wu L."/>
            <person name="Ma J."/>
        </authorList>
    </citation>
    <scope>NUCLEOTIDE SEQUENCE [LARGE SCALE GENOMIC DNA]</scope>
    <source>
        <strain evidence="2">CGMCC 4.7177</strain>
    </source>
</reference>
<organism evidence="1 2">
    <name type="scientific">Streptomyces vulcanius</name>
    <dbReference type="NCBI Taxonomy" id="1441876"/>
    <lineage>
        <taxon>Bacteria</taxon>
        <taxon>Bacillati</taxon>
        <taxon>Actinomycetota</taxon>
        <taxon>Actinomycetes</taxon>
        <taxon>Kitasatosporales</taxon>
        <taxon>Streptomycetaceae</taxon>
        <taxon>Streptomyces</taxon>
    </lineage>
</organism>
<gene>
    <name evidence="1" type="ORF">ACFPIH_51405</name>
</gene>
<dbReference type="EMBL" id="JBHSFK010000060">
    <property type="protein sequence ID" value="MFC4507724.1"/>
    <property type="molecule type" value="Genomic_DNA"/>
</dbReference>